<gene>
    <name evidence="6" type="ORF">DdX_08279</name>
</gene>
<comment type="caution">
    <text evidence="6">The sequence shown here is derived from an EMBL/GenBank/DDBJ whole genome shotgun (WGS) entry which is preliminary data.</text>
</comment>
<dbReference type="PANTHER" id="PTHR10867">
    <property type="entry name" value="NNMT/PNMT/TEMT FAMILY MEMBER"/>
    <property type="match status" value="1"/>
</dbReference>
<keyword evidence="2" id="KW-0489">Methyltransferase</keyword>
<dbReference type="EMBL" id="JAKKPZ010000012">
    <property type="protein sequence ID" value="KAI1715002.1"/>
    <property type="molecule type" value="Genomic_DNA"/>
</dbReference>
<sequence length="336" mass="38369">MIDLNAETATNHTGHDQKDQQIRDNNHLPQIFHSSAQFGLTNQSCSNNKENEGIANSTNGEILDRTHFLEKFDAKAYLKDFYTKVDDAAMQMVLIFLPNVVARFDHAESLLDFGAGPTIHVAVCFRHKVDEIYLADYLPQNRNELTKWADGRCDFDWTATLKIIDCREGGDCNITTMERETREKMRGILHCDCHTYPAIESAPNGRNKFDIITTFFTLEYCCNTQHEYSEAIRRVTLHLKPGGWLIMGGILEETWCSFGGRKFTCLYITRDFMLDCLRQAGMCLKHISDSSYNTEENGDNEMPPGKNGPCCMFFEVNGMFIVCCRKTIQNEDENSV</sequence>
<evidence type="ECO:0000256" key="1">
    <source>
        <dbReference type="ARBA" id="ARBA00007996"/>
    </source>
</evidence>
<dbReference type="InterPro" id="IPR000940">
    <property type="entry name" value="NNMT_TEMT_trans"/>
</dbReference>
<evidence type="ECO:0000256" key="2">
    <source>
        <dbReference type="ARBA" id="ARBA00022603"/>
    </source>
</evidence>
<proteinExistence type="inferred from homology"/>
<evidence type="ECO:0000256" key="4">
    <source>
        <dbReference type="ARBA" id="ARBA00022691"/>
    </source>
</evidence>
<dbReference type="GO" id="GO:0008170">
    <property type="term" value="F:N-methyltransferase activity"/>
    <property type="evidence" value="ECO:0007669"/>
    <property type="project" value="TreeGrafter"/>
</dbReference>
<dbReference type="SUPFAM" id="SSF53335">
    <property type="entry name" value="S-adenosyl-L-methionine-dependent methyltransferases"/>
    <property type="match status" value="1"/>
</dbReference>
<evidence type="ECO:0000313" key="7">
    <source>
        <dbReference type="Proteomes" id="UP001201812"/>
    </source>
</evidence>
<name>A0AAD4R7F3_9BILA</name>
<comment type="similarity">
    <text evidence="1">Belongs to the class I-like SAM-binding methyltransferase superfamily. NNMT/PNMT/TEMT family.</text>
</comment>
<dbReference type="GO" id="GO:0032259">
    <property type="term" value="P:methylation"/>
    <property type="evidence" value="ECO:0007669"/>
    <property type="project" value="UniProtKB-KW"/>
</dbReference>
<evidence type="ECO:0000313" key="6">
    <source>
        <dbReference type="EMBL" id="KAI1715002.1"/>
    </source>
</evidence>
<dbReference type="PROSITE" id="PS51681">
    <property type="entry name" value="SAM_MT_NNMT_PNMT_TEMT"/>
    <property type="match status" value="1"/>
</dbReference>
<keyword evidence="7" id="KW-1185">Reference proteome</keyword>
<dbReference type="InterPro" id="IPR029063">
    <property type="entry name" value="SAM-dependent_MTases_sf"/>
</dbReference>
<evidence type="ECO:0000256" key="5">
    <source>
        <dbReference type="SAM" id="MobiDB-lite"/>
    </source>
</evidence>
<evidence type="ECO:0000256" key="3">
    <source>
        <dbReference type="ARBA" id="ARBA00022679"/>
    </source>
</evidence>
<dbReference type="GO" id="GO:0005829">
    <property type="term" value="C:cytosol"/>
    <property type="evidence" value="ECO:0007669"/>
    <property type="project" value="TreeGrafter"/>
</dbReference>
<keyword evidence="3" id="KW-0808">Transferase</keyword>
<dbReference type="Gene3D" id="3.40.50.150">
    <property type="entry name" value="Vaccinia Virus protein VP39"/>
    <property type="match status" value="1"/>
</dbReference>
<protein>
    <submittedName>
        <fullName evidence="6">NNMT/PNMT/TEMT family domain-containing protein</fullName>
    </submittedName>
</protein>
<organism evidence="6 7">
    <name type="scientific">Ditylenchus destructor</name>
    <dbReference type="NCBI Taxonomy" id="166010"/>
    <lineage>
        <taxon>Eukaryota</taxon>
        <taxon>Metazoa</taxon>
        <taxon>Ecdysozoa</taxon>
        <taxon>Nematoda</taxon>
        <taxon>Chromadorea</taxon>
        <taxon>Rhabditida</taxon>
        <taxon>Tylenchina</taxon>
        <taxon>Tylenchomorpha</taxon>
        <taxon>Sphaerularioidea</taxon>
        <taxon>Anguinidae</taxon>
        <taxon>Anguininae</taxon>
        <taxon>Ditylenchus</taxon>
    </lineage>
</organism>
<dbReference type="PANTHER" id="PTHR10867:SF39">
    <property type="entry name" value="NICOTINAMIDE N-METHYLTRANSFERASE-LIKE"/>
    <property type="match status" value="1"/>
</dbReference>
<dbReference type="Pfam" id="PF01234">
    <property type="entry name" value="NNMT_PNMT_TEMT"/>
    <property type="match status" value="1"/>
</dbReference>
<dbReference type="Proteomes" id="UP001201812">
    <property type="component" value="Unassembled WGS sequence"/>
</dbReference>
<keyword evidence="4" id="KW-0949">S-adenosyl-L-methionine</keyword>
<feature type="region of interest" description="Disordered" evidence="5">
    <location>
        <begin position="1"/>
        <end position="21"/>
    </location>
</feature>
<reference evidence="6" key="1">
    <citation type="submission" date="2022-01" db="EMBL/GenBank/DDBJ databases">
        <title>Genome Sequence Resource for Two Populations of Ditylenchus destructor, the Migratory Endoparasitic Phytonematode.</title>
        <authorList>
            <person name="Zhang H."/>
            <person name="Lin R."/>
            <person name="Xie B."/>
        </authorList>
    </citation>
    <scope>NUCLEOTIDE SEQUENCE</scope>
    <source>
        <strain evidence="6">BazhouSP</strain>
    </source>
</reference>
<accession>A0AAD4R7F3</accession>
<dbReference type="AlphaFoldDB" id="A0AAD4R7F3"/>